<keyword evidence="16 18" id="KW-0899">Viral immunoevasion</keyword>
<evidence type="ECO:0000256" key="13">
    <source>
        <dbReference type="ARBA" id="ARBA00023163"/>
    </source>
</evidence>
<organism evidence="20 21">
    <name type="scientific">Saimiri sciureus papillomavirus 1</name>
    <dbReference type="NCBI Taxonomy" id="990304"/>
    <lineage>
        <taxon>Viruses</taxon>
        <taxon>Monodnaviria</taxon>
        <taxon>Shotokuvirae</taxon>
        <taxon>Cossaviricota</taxon>
        <taxon>Papovaviricetes</taxon>
        <taxon>Zurhausenvirales</taxon>
        <taxon>Papillomaviridae</taxon>
        <taxon>Firstpapillomavirinae</taxon>
        <taxon>Dyoomikronpapillomavirus</taxon>
        <taxon>Dyoomikronpapillomavirus 1</taxon>
    </lineage>
</organism>
<dbReference type="GO" id="GO:0006351">
    <property type="term" value="P:DNA-templated transcription"/>
    <property type="evidence" value="ECO:0007669"/>
    <property type="project" value="UniProtKB-UniRule"/>
</dbReference>
<feature type="zinc finger region" evidence="18">
    <location>
        <begin position="53"/>
        <end position="89"/>
    </location>
</feature>
<dbReference type="GO" id="GO:0042025">
    <property type="term" value="C:host cell nucleus"/>
    <property type="evidence" value="ECO:0007669"/>
    <property type="project" value="UniProtKB-SubCell"/>
</dbReference>
<keyword evidence="6 18" id="KW-0479">Metal-binding</keyword>
<comment type="subunit">
    <text evidence="18">Homodimer. Homooligomer. Interacts with host RB1; this interaction induces dissociation of RB1-E2F1 complex thereby disrupting RB1 activity. Interacts with host EP300; this interaction represses EP300 transcriptional activity. Interacts with protein E2; this interaction inhibits E7 oncogenic activity. Interacts with host TMEM173/STING; this interaction impairs the ability of TMEM173/STING to sense cytosolic DNA and promote the production of type I interferon (IFN-alpha and IFN-beta).</text>
</comment>
<comment type="function">
    <text evidence="18">Plays a role in viral genome replication by driving entry of quiescent cells into the cell cycle. Stimulation of progression from G1 to S phase allows the virus to efficiently use the cellular DNA replicating machinery to achieve viral genome replication. E7 protein has both transforming and trans-activating activities. Induces the disassembly of the E2F1 transcription factor from RB1, with subsequent transcriptional activation of E2F1-regulated S-phase genes. Interferes with host histone deacetylation mediated by HDAC1 and HDAC2, leading to transcription activation. Plays also a role in the inhibition of both antiviral and antiproliferative functions of host interferon alpha. Interaction with host TMEM173/STING impairs the ability of TMEM173/STING to sense cytosolic DNA and promote the production of type I interferon (IFN-alpha and IFN-beta).</text>
</comment>
<evidence type="ECO:0000256" key="4">
    <source>
        <dbReference type="ARBA" id="ARBA00022581"/>
    </source>
</evidence>
<proteinExistence type="inferred from homology"/>
<evidence type="ECO:0000256" key="5">
    <source>
        <dbReference type="ARBA" id="ARBA00022632"/>
    </source>
</evidence>
<dbReference type="GO" id="GO:0019904">
    <property type="term" value="F:protein domain specific binding"/>
    <property type="evidence" value="ECO:0007669"/>
    <property type="project" value="UniProtKB-UniRule"/>
</dbReference>
<dbReference type="Gene3D" id="3.30.160.330">
    <property type="match status" value="1"/>
</dbReference>
<keyword evidence="3 18" id="KW-1048">Host nucleus</keyword>
<comment type="subcellular location">
    <subcellularLocation>
        <location evidence="18">Host cytoplasm</location>
    </subcellularLocation>
    <subcellularLocation>
        <location evidence="18">Host nucleus</location>
    </subcellularLocation>
    <text evidence="18">Predominantly found in the host nucleus.</text>
</comment>
<dbReference type="InterPro" id="IPR000148">
    <property type="entry name" value="Papilloma_E7"/>
</dbReference>
<comment type="PTM">
    <text evidence="18">Highly phosphorylated.</text>
</comment>
<evidence type="ECO:0000256" key="8">
    <source>
        <dbReference type="ARBA" id="ARBA00022830"/>
    </source>
</evidence>
<keyword evidence="5 18" id="KW-1090">Inhibition of host innate immune response by virus</keyword>
<dbReference type="GO" id="GO:0052170">
    <property type="term" value="P:symbiont-mediated suppression of host innate immune response"/>
    <property type="evidence" value="ECO:0007669"/>
    <property type="project" value="UniProtKB-KW"/>
</dbReference>
<name>W5QK79_9PAPI</name>
<evidence type="ECO:0000256" key="15">
    <source>
        <dbReference type="ARBA" id="ARBA00023258"/>
    </source>
</evidence>
<evidence type="ECO:0000256" key="3">
    <source>
        <dbReference type="ARBA" id="ARBA00022562"/>
    </source>
</evidence>
<keyword evidence="11 18" id="KW-0238">DNA-binding</keyword>
<dbReference type="GO" id="GO:0003677">
    <property type="term" value="F:DNA binding"/>
    <property type="evidence" value="ECO:0007669"/>
    <property type="project" value="UniProtKB-UniRule"/>
</dbReference>
<evidence type="ECO:0000256" key="16">
    <source>
        <dbReference type="ARBA" id="ARBA00023280"/>
    </source>
</evidence>
<evidence type="ECO:0000256" key="10">
    <source>
        <dbReference type="ARBA" id="ARBA00023015"/>
    </source>
</evidence>
<comment type="domain">
    <text evidence="18">The E7 terminal domain is an intrinsically disordered domain, whose flexibility and conformational transitions confer target adaptability to the oncoprotein. It allows adaptation to a variety of protein targets and exposes the PEST degradation sequence that regulates its turnover in the cell.</text>
</comment>
<accession>W5QK79</accession>
<evidence type="ECO:0000256" key="9">
    <source>
        <dbReference type="ARBA" id="ARBA00022833"/>
    </source>
</evidence>
<keyword evidence="2 18" id="KW-0244">Early protein</keyword>
<evidence type="ECO:0000256" key="2">
    <source>
        <dbReference type="ARBA" id="ARBA00022518"/>
    </source>
</evidence>
<keyword evidence="10 18" id="KW-0805">Transcription regulation</keyword>
<evidence type="ECO:0000256" key="14">
    <source>
        <dbReference type="ARBA" id="ARBA00023200"/>
    </source>
</evidence>
<dbReference type="KEGG" id="vg:18388529"/>
<reference evidence="20 21" key="1">
    <citation type="submission" date="2011-02" db="EMBL/GenBank/DDBJ databases">
        <title>Novel papillomavirus complete genomes isolated from humans and monkeys.</title>
        <authorList>
            <person name="Chen Z."/>
            <person name="Wood C.E."/>
            <person name="Burk R.D."/>
        </authorList>
    </citation>
    <scope>NUCLEOTIDE SEQUENCE [LARGE SCALE GENOMIC DNA]</scope>
    <source>
        <strain evidence="21">Isolate Mac2066</strain>
    </source>
</reference>
<keyword evidence="17 18" id="KW-1078">G1/S host cell cycle checkpoint dysregulation by virus</keyword>
<keyword evidence="12 18" id="KW-0010">Activator</keyword>
<evidence type="ECO:0000256" key="18">
    <source>
        <dbReference type="HAMAP-Rule" id="MF_04004"/>
    </source>
</evidence>
<dbReference type="GO" id="GO:0030430">
    <property type="term" value="C:host cell cytoplasm"/>
    <property type="evidence" value="ECO:0007669"/>
    <property type="project" value="UniProtKB-SubCell"/>
</dbReference>
<dbReference type="GeneID" id="18388529"/>
<keyword evidence="8 18" id="KW-1114">Inhibition of host interferon signaling pathway by virus</keyword>
<dbReference type="Proteomes" id="UP000052090">
    <property type="component" value="Segment"/>
</dbReference>
<dbReference type="GO" id="GO:0003700">
    <property type="term" value="F:DNA-binding transcription factor activity"/>
    <property type="evidence" value="ECO:0007669"/>
    <property type="project" value="UniProtKB-UniRule"/>
</dbReference>
<keyword evidence="4 18" id="KW-0945">Host-virus interaction</keyword>
<evidence type="ECO:0000313" key="21">
    <source>
        <dbReference type="Proteomes" id="UP000052090"/>
    </source>
</evidence>
<gene>
    <name evidence="18 20" type="primary">E7</name>
</gene>
<evidence type="ECO:0000256" key="1">
    <source>
        <dbReference type="ARBA" id="ARBA00022504"/>
    </source>
</evidence>
<keyword evidence="7 18" id="KW-0863">Zinc-finger</keyword>
<dbReference type="SUPFAM" id="SSF161234">
    <property type="entry name" value="E7 C-terminal domain-like"/>
    <property type="match status" value="1"/>
</dbReference>
<evidence type="ECO:0000256" key="7">
    <source>
        <dbReference type="ARBA" id="ARBA00022771"/>
    </source>
</evidence>
<dbReference type="PIRSF" id="PIRSF003407">
    <property type="entry name" value="Papvi_E7"/>
    <property type="match status" value="1"/>
</dbReference>
<evidence type="ECO:0000256" key="12">
    <source>
        <dbReference type="ARBA" id="ARBA00023159"/>
    </source>
</evidence>
<evidence type="ECO:0000256" key="19">
    <source>
        <dbReference type="PIRNR" id="PIRNR003407"/>
    </source>
</evidence>
<keyword evidence="15" id="KW-0922">Interferon antiviral system evasion</keyword>
<evidence type="ECO:0000256" key="17">
    <source>
        <dbReference type="ARBA" id="ARBA00023309"/>
    </source>
</evidence>
<dbReference type="EMBL" id="JF304765">
    <property type="protein sequence ID" value="AEA35056.1"/>
    <property type="molecule type" value="Genomic_DNA"/>
</dbReference>
<dbReference type="HAMAP" id="MF_04004">
    <property type="entry name" value="PPV_E7"/>
    <property type="match status" value="1"/>
</dbReference>
<dbReference type="Pfam" id="PF00527">
    <property type="entry name" value="E7"/>
    <property type="match status" value="1"/>
</dbReference>
<comment type="similarity">
    <text evidence="18 19">Belongs to the papillomaviridae E7 protein family.</text>
</comment>
<comment type="function">
    <text evidence="19">E7 protein has both transforming and trans-activating activities.</text>
</comment>
<feature type="short sequence motif" description="Nuclear export signal" evidence="18">
    <location>
        <begin position="71"/>
        <end position="79"/>
    </location>
</feature>
<evidence type="ECO:0000256" key="11">
    <source>
        <dbReference type="ARBA" id="ARBA00023125"/>
    </source>
</evidence>
<keyword evidence="9 18" id="KW-0862">Zinc</keyword>
<feature type="short sequence motif" description="LXCXE motif; interaction with host RB1 and TMEM173/STING" evidence="18">
    <location>
        <begin position="22"/>
        <end position="26"/>
    </location>
</feature>
<evidence type="ECO:0000313" key="20">
    <source>
        <dbReference type="EMBL" id="AEA35056.1"/>
    </source>
</evidence>
<comment type="caution">
    <text evidence="18">Lacks conserved residue(s) required for the propagation of feature annotation.</text>
</comment>
<keyword evidence="21" id="KW-1185">Reference proteome</keyword>
<dbReference type="GO" id="GO:0039645">
    <property type="term" value="P:symbiont-mediated perturbation of host cell cycle G1/S transition checkpoint"/>
    <property type="evidence" value="ECO:0007669"/>
    <property type="project" value="UniProtKB-UniRule"/>
</dbReference>
<evidence type="ECO:0000256" key="6">
    <source>
        <dbReference type="ARBA" id="ARBA00022723"/>
    </source>
</evidence>
<protein>
    <recommendedName>
        <fullName evidence="18 19">Protein E7</fullName>
    </recommendedName>
</protein>
<keyword evidence="14 18" id="KW-1035">Host cytoplasm</keyword>
<dbReference type="GO" id="GO:0008270">
    <property type="term" value="F:zinc ion binding"/>
    <property type="evidence" value="ECO:0007669"/>
    <property type="project" value="UniProtKB-KW"/>
</dbReference>
<dbReference type="RefSeq" id="YP_009002598.1">
    <property type="nucleotide sequence ID" value="NC_023496.1"/>
</dbReference>
<dbReference type="OrthoDB" id="28045at10239"/>
<sequence>MIGAQPTLKDIILSELPEPVDLQCNEDIDYDEVDNNEDVTQGHAGLYQVLCQCYTCYRDLRLLVKCTAEDVDILNSLLTGTLEIVCPLCARGMN</sequence>
<keyword evidence="1 18" id="KW-1121">Modulation of host cell cycle by virus</keyword>
<keyword evidence="13 18" id="KW-0804">Transcription</keyword>
<dbReference type="GO" id="GO:0039502">
    <property type="term" value="P:symbiont-mediated suppression of host type I interferon-mediated signaling pathway"/>
    <property type="evidence" value="ECO:0007669"/>
    <property type="project" value="UniProtKB-UniRule"/>
</dbReference>